<dbReference type="EMBL" id="NKCK01000036">
    <property type="protein sequence ID" value="RSM08149.1"/>
    <property type="molecule type" value="Genomic_DNA"/>
</dbReference>
<gene>
    <name evidence="2" type="ORF">CEP52_004875</name>
</gene>
<protein>
    <recommendedName>
        <fullName evidence="1">Heterokaryon incompatibility domain-containing protein</fullName>
    </recommendedName>
</protein>
<reference evidence="2 3" key="1">
    <citation type="submission" date="2017-06" db="EMBL/GenBank/DDBJ databases">
        <title>Comparative genomic analysis of Ambrosia Fusariam Clade fungi.</title>
        <authorList>
            <person name="Stajich J.E."/>
            <person name="Carrillo J."/>
            <person name="Kijimoto T."/>
            <person name="Eskalen A."/>
            <person name="O'Donnell K."/>
            <person name="Kasson M."/>
        </authorList>
    </citation>
    <scope>NUCLEOTIDE SEQUENCE [LARGE SCALE GENOMIC DNA]</scope>
    <source>
        <strain evidence="2 3">NRRL62579</strain>
    </source>
</reference>
<dbReference type="InterPro" id="IPR010730">
    <property type="entry name" value="HET"/>
</dbReference>
<dbReference type="STRING" id="1325735.A0A428U1H6"/>
<dbReference type="SUPFAM" id="SSF51197">
    <property type="entry name" value="Clavaminate synthase-like"/>
    <property type="match status" value="1"/>
</dbReference>
<dbReference type="Proteomes" id="UP000287144">
    <property type="component" value="Unassembled WGS sequence"/>
</dbReference>
<dbReference type="PANTHER" id="PTHR40128:SF1">
    <property type="entry name" value="PHYTANOYL-COA HYDROXYLASE"/>
    <property type="match status" value="1"/>
</dbReference>
<name>A0A428U1H6_9HYPO</name>
<dbReference type="InterPro" id="IPR008775">
    <property type="entry name" value="Phytyl_CoA_dOase-like"/>
</dbReference>
<evidence type="ECO:0000313" key="2">
    <source>
        <dbReference type="EMBL" id="RSM08149.1"/>
    </source>
</evidence>
<feature type="domain" description="Heterokaryon incompatibility" evidence="1">
    <location>
        <begin position="1"/>
        <end position="108"/>
    </location>
</feature>
<dbReference type="Pfam" id="PF05721">
    <property type="entry name" value="PhyH"/>
    <property type="match status" value="1"/>
</dbReference>
<organism evidence="2 3">
    <name type="scientific">Fusarium oligoseptatum</name>
    <dbReference type="NCBI Taxonomy" id="2604345"/>
    <lineage>
        <taxon>Eukaryota</taxon>
        <taxon>Fungi</taxon>
        <taxon>Dikarya</taxon>
        <taxon>Ascomycota</taxon>
        <taxon>Pezizomycotina</taxon>
        <taxon>Sordariomycetes</taxon>
        <taxon>Hypocreomycetidae</taxon>
        <taxon>Hypocreales</taxon>
        <taxon>Nectriaceae</taxon>
        <taxon>Fusarium</taxon>
        <taxon>Fusarium solani species complex</taxon>
    </lineage>
</organism>
<evidence type="ECO:0000313" key="3">
    <source>
        <dbReference type="Proteomes" id="UP000287144"/>
    </source>
</evidence>
<proteinExistence type="predicted"/>
<dbReference type="Gene3D" id="2.60.120.620">
    <property type="entry name" value="q2cbj1_9rhob like domain"/>
    <property type="match status" value="1"/>
</dbReference>
<sequence>MGAVYSQCTRCLIWLGPDADDVAKTAFYTVDKVCRAAREADRESKDPMVEMLSMFSSTSFTRSVFNASFEQRLKGERGEPVFMLRDTQQDLFKLLRRPWFQRKWVFQEAVLSPESTVYCGTETTPLSSILEAGHSLYRHRAWSHTREEFLMIRDLHLLWSYFSPETNNELPVDSRTLVALLAFLRTKFSTDPKDAVFSVLGLVKRNGQTNDSFQALLKTDYRRSLSDILASATKYAITETQTLDVLRFVQPRLNEDAETSQIPSWVPRWHLRHEDIDMGVNRMGPNGELVSSTKLELIDPHDIAVLKCRGDIIDDMCYRFDAPGKDVVKDASALAAFFKNMRSLFRRDILSQVFESTAIDDAQTTRIRNTILPNRMYSVDEVSAVISSTLMMGRQYPMQEYRGGETDDLIRLESYLNEPGLVLPALPDDEVIPTSTFKDRSPGEQAFVRFAMIMRLAFHHRAFFTTSRGLIGIGPSTMEVCDVVAMLHGFSSPVVLRPKGDGAKMAEVATIQPTQHAFKDGYLVNDGLLKPDMIGSLRPSYPSEPIDLLQARYEKDGYLFMKGILPRSDVLNCREAYFKFLSPSGVLQPDSKPVDGIYNAENKGIDYPSIGAGPCLEGQTGPGSFANLAEKAHTESWYLEFSNHPALRDFVAKLRGWGEDTFLLKRSILRNNTPHNDAIGVHYDQSFLRYGEPTSVTAWIPIGDIRLQGGGLIYLEDSDALGQQIEDEFNRKAEECGMSEKERNDAFNANMMGTGWLGYGPIQFSKDNGNGKWLLTEYEAGDVVFHKPHMIHASTINKDPENRIRLGTDLRFVDSSKPHDTRWSAPYRFDDGL</sequence>
<keyword evidence="3" id="KW-1185">Reference proteome</keyword>
<evidence type="ECO:0000259" key="1">
    <source>
        <dbReference type="Pfam" id="PF06985"/>
    </source>
</evidence>
<comment type="caution">
    <text evidence="2">The sequence shown here is derived from an EMBL/GenBank/DDBJ whole genome shotgun (WGS) entry which is preliminary data.</text>
</comment>
<dbReference type="AlphaFoldDB" id="A0A428U1H6"/>
<dbReference type="PANTHER" id="PTHR40128">
    <property type="entry name" value="EXPRESSED PROTEIN"/>
    <property type="match status" value="1"/>
</dbReference>
<dbReference type="Pfam" id="PF06985">
    <property type="entry name" value="HET"/>
    <property type="match status" value="1"/>
</dbReference>
<accession>A0A428U1H6</accession>